<evidence type="ECO:0000256" key="3">
    <source>
        <dbReference type="PIRSR" id="PIRSR005384-1"/>
    </source>
</evidence>
<dbReference type="Gene3D" id="3.40.1400.10">
    <property type="entry name" value="Sugar-phosphate isomerase, RpiB/LacA/LacB"/>
    <property type="match status" value="1"/>
</dbReference>
<comment type="similarity">
    <text evidence="1">Belongs to the LacAB/RpiB family.</text>
</comment>
<feature type="active site" description="Proton donor" evidence="3">
    <location>
        <position position="99"/>
    </location>
</feature>
<evidence type="ECO:0000313" key="5">
    <source>
        <dbReference type="EMBL" id="MSU05193.1"/>
    </source>
</evidence>
<dbReference type="PIRSF" id="PIRSF005384">
    <property type="entry name" value="RpiB_LacA_B"/>
    <property type="match status" value="1"/>
</dbReference>
<dbReference type="EC" id="5.3.1.6" evidence="5"/>
<proteinExistence type="inferred from homology"/>
<keyword evidence="2 5" id="KW-0413">Isomerase</keyword>
<gene>
    <name evidence="5" type="primary">rpiB</name>
    <name evidence="5" type="ORF">FYJ80_00130</name>
</gene>
<dbReference type="InterPro" id="IPR036569">
    <property type="entry name" value="RpiB_LacA_LacB_sf"/>
</dbReference>
<reference evidence="5 6" key="1">
    <citation type="submission" date="2019-08" db="EMBL/GenBank/DDBJ databases">
        <title>In-depth cultivation of the pig gut microbiome towards novel bacterial diversity and tailored functional studies.</title>
        <authorList>
            <person name="Wylensek D."/>
            <person name="Hitch T.C.A."/>
            <person name="Clavel T."/>
        </authorList>
    </citation>
    <scope>NUCLEOTIDE SEQUENCE [LARGE SCALE GENOMIC DNA]</scope>
    <source>
        <strain evidence="5 6">NM-380-WT-3C1</strain>
    </source>
</reference>
<comment type="caution">
    <text evidence="5">The sequence shown here is derived from an EMBL/GenBank/DDBJ whole genome shotgun (WGS) entry which is preliminary data.</text>
</comment>
<dbReference type="EMBL" id="VUNN01000001">
    <property type="protein sequence ID" value="MSU05193.1"/>
    <property type="molecule type" value="Genomic_DNA"/>
</dbReference>
<evidence type="ECO:0000256" key="1">
    <source>
        <dbReference type="ARBA" id="ARBA00008754"/>
    </source>
</evidence>
<evidence type="ECO:0000313" key="6">
    <source>
        <dbReference type="Proteomes" id="UP000460549"/>
    </source>
</evidence>
<feature type="binding site" evidence="4">
    <location>
        <position position="133"/>
    </location>
    <ligand>
        <name>D-ribulose 5-phosphate</name>
        <dbReference type="ChEBI" id="CHEBI:58121"/>
    </ligand>
</feature>
<dbReference type="SUPFAM" id="SSF89623">
    <property type="entry name" value="Ribose/Galactose isomerase RpiB/AlsB"/>
    <property type="match status" value="1"/>
</dbReference>
<keyword evidence="6" id="KW-1185">Reference proteome</keyword>
<feature type="binding site" evidence="4">
    <location>
        <position position="100"/>
    </location>
    <ligand>
        <name>D-ribulose 5-phosphate</name>
        <dbReference type="ChEBI" id="CHEBI:58121"/>
    </ligand>
</feature>
<dbReference type="GO" id="GO:0005975">
    <property type="term" value="P:carbohydrate metabolic process"/>
    <property type="evidence" value="ECO:0007669"/>
    <property type="project" value="InterPro"/>
</dbReference>
<feature type="active site" description="Proton acceptor" evidence="3">
    <location>
        <position position="66"/>
    </location>
</feature>
<feature type="binding site" evidence="4">
    <location>
        <begin position="9"/>
        <end position="10"/>
    </location>
    <ligand>
        <name>D-ribulose 5-phosphate</name>
        <dbReference type="ChEBI" id="CHEBI:58121"/>
    </ligand>
</feature>
<accession>A0A7X2PB23</accession>
<dbReference type="PANTHER" id="PTHR30345">
    <property type="entry name" value="RIBOSE-5-PHOSPHATE ISOMERASE B"/>
    <property type="match status" value="1"/>
</dbReference>
<dbReference type="InterPro" id="IPR003500">
    <property type="entry name" value="RpiB_LacA_LacB"/>
</dbReference>
<sequence>MAKVVVANDHGAVELAAKMVNHLKERGYEVVYLGTDKNESVDYPDKAKEACCEYLKGGYEFGIVLCGTGIGISISANKIKGIRCSLLTDCYSAEMTKRHNNPNFIAFGGRVEYKDDPIKMLDSFIDAKFEGGRHQIRIDKMMALENL</sequence>
<protein>
    <submittedName>
        <fullName evidence="5">Ribose 5-phosphate isomerase B</fullName>
        <ecNumber evidence="5">5.3.1.6</ecNumber>
    </submittedName>
</protein>
<dbReference type="PANTHER" id="PTHR30345:SF0">
    <property type="entry name" value="DNA DAMAGE-REPAIR_TOLERATION PROTEIN DRT102"/>
    <property type="match status" value="1"/>
</dbReference>
<name>A0A7X2PB23_9SPIO</name>
<dbReference type="GO" id="GO:0004751">
    <property type="term" value="F:ribose-5-phosphate isomerase activity"/>
    <property type="evidence" value="ECO:0007669"/>
    <property type="project" value="UniProtKB-EC"/>
</dbReference>
<organism evidence="5 6">
    <name type="scientific">Bullifex porci</name>
    <dbReference type="NCBI Taxonomy" id="2606638"/>
    <lineage>
        <taxon>Bacteria</taxon>
        <taxon>Pseudomonadati</taxon>
        <taxon>Spirochaetota</taxon>
        <taxon>Spirochaetia</taxon>
        <taxon>Spirochaetales</taxon>
        <taxon>Spirochaetaceae</taxon>
        <taxon>Bullifex</taxon>
    </lineage>
</organism>
<feature type="binding site" evidence="4">
    <location>
        <position position="110"/>
    </location>
    <ligand>
        <name>D-ribulose 5-phosphate</name>
        <dbReference type="ChEBI" id="CHEBI:58121"/>
    </ligand>
</feature>
<dbReference type="Pfam" id="PF02502">
    <property type="entry name" value="LacAB_rpiB"/>
    <property type="match status" value="1"/>
</dbReference>
<dbReference type="RefSeq" id="WP_154424096.1">
    <property type="nucleotide sequence ID" value="NZ_JAQYGB010000085.1"/>
</dbReference>
<dbReference type="InterPro" id="IPR004785">
    <property type="entry name" value="RpiB"/>
</dbReference>
<feature type="binding site" evidence="4">
    <location>
        <position position="137"/>
    </location>
    <ligand>
        <name>D-ribulose 5-phosphate</name>
        <dbReference type="ChEBI" id="CHEBI:58121"/>
    </ligand>
</feature>
<dbReference type="NCBIfam" id="TIGR01120">
    <property type="entry name" value="rpiB"/>
    <property type="match status" value="1"/>
</dbReference>
<dbReference type="Proteomes" id="UP000460549">
    <property type="component" value="Unassembled WGS sequence"/>
</dbReference>
<evidence type="ECO:0000256" key="4">
    <source>
        <dbReference type="PIRSR" id="PIRSR005384-2"/>
    </source>
</evidence>
<dbReference type="NCBIfam" id="TIGR00689">
    <property type="entry name" value="rpiB_lacA_lacB"/>
    <property type="match status" value="1"/>
</dbReference>
<evidence type="ECO:0000256" key="2">
    <source>
        <dbReference type="ARBA" id="ARBA00023235"/>
    </source>
</evidence>
<dbReference type="NCBIfam" id="NF004051">
    <property type="entry name" value="PRK05571.1"/>
    <property type="match status" value="1"/>
</dbReference>
<dbReference type="AlphaFoldDB" id="A0A7X2PB23"/>
<feature type="binding site" evidence="4">
    <location>
        <begin position="67"/>
        <end position="71"/>
    </location>
    <ligand>
        <name>D-ribulose 5-phosphate</name>
        <dbReference type="ChEBI" id="CHEBI:58121"/>
    </ligand>
</feature>